<organism evidence="3 4">
    <name type="scientific">Paspalum vaginatum</name>
    <name type="common">seashore paspalum</name>
    <dbReference type="NCBI Taxonomy" id="158149"/>
    <lineage>
        <taxon>Eukaryota</taxon>
        <taxon>Viridiplantae</taxon>
        <taxon>Streptophyta</taxon>
        <taxon>Embryophyta</taxon>
        <taxon>Tracheophyta</taxon>
        <taxon>Spermatophyta</taxon>
        <taxon>Magnoliopsida</taxon>
        <taxon>Liliopsida</taxon>
        <taxon>Poales</taxon>
        <taxon>Poaceae</taxon>
        <taxon>PACMAD clade</taxon>
        <taxon>Panicoideae</taxon>
        <taxon>Andropogonodae</taxon>
        <taxon>Paspaleae</taxon>
        <taxon>Paspalinae</taxon>
        <taxon>Paspalum</taxon>
    </lineage>
</organism>
<comment type="caution">
    <text evidence="3">The sequence shown here is derived from an EMBL/GenBank/DDBJ whole genome shotgun (WGS) entry which is preliminary data.</text>
</comment>
<dbReference type="EMBL" id="MU629671">
    <property type="protein sequence ID" value="KAJ1255598.1"/>
    <property type="molecule type" value="Genomic_DNA"/>
</dbReference>
<dbReference type="PANTHER" id="PTHR43834:SF2">
    <property type="entry name" value="GTPASE DER"/>
    <property type="match status" value="1"/>
</dbReference>
<dbReference type="GO" id="GO:0009507">
    <property type="term" value="C:chloroplast"/>
    <property type="evidence" value="ECO:0007669"/>
    <property type="project" value="TreeGrafter"/>
</dbReference>
<proteinExistence type="predicted"/>
<dbReference type="Pfam" id="PF14714">
    <property type="entry name" value="KH_dom-like"/>
    <property type="match status" value="1"/>
</dbReference>
<feature type="domain" description="GTPase Der C-terminal KH-domain-like" evidence="2">
    <location>
        <begin position="9"/>
        <end position="57"/>
    </location>
</feature>
<name>A0A9W7X928_9POAL</name>
<reference evidence="3 4" key="1">
    <citation type="submission" date="2022-10" db="EMBL/GenBank/DDBJ databases">
        <title>WGS assembly of Paspalum vaginatum 540-79.</title>
        <authorList>
            <person name="Sun G."/>
            <person name="Wase N."/>
            <person name="Shu S."/>
            <person name="Jenkins J."/>
            <person name="Zhou B."/>
            <person name="Torres-Rodriguez J."/>
            <person name="Chen C."/>
            <person name="Sandor L."/>
            <person name="Plott C."/>
            <person name="Yoshinga Y."/>
            <person name="Daum C."/>
            <person name="Qi P."/>
            <person name="Barry K."/>
            <person name="Lipzen A."/>
            <person name="Berry L."/>
            <person name="Pedersen C."/>
            <person name="Gottilla T."/>
            <person name="Foltz A."/>
            <person name="Yu H."/>
            <person name="O'Malley R."/>
            <person name="Zhang C."/>
            <person name="Devos K."/>
            <person name="Sigmon B."/>
            <person name="Yu B."/>
            <person name="Obata T."/>
            <person name="Schmutz J."/>
            <person name="Schnable J."/>
        </authorList>
    </citation>
    <scope>NUCLEOTIDE SEQUENCE [LARGE SCALE GENOMIC DNA]</scope>
    <source>
        <strain evidence="4">cv. 540-79</strain>
    </source>
</reference>
<feature type="region of interest" description="Disordered" evidence="1">
    <location>
        <begin position="63"/>
        <end position="86"/>
    </location>
</feature>
<keyword evidence="4" id="KW-1185">Reference proteome</keyword>
<dbReference type="OrthoDB" id="8954335at2759"/>
<gene>
    <name evidence="3" type="ORF">BS78_K184600</name>
</gene>
<dbReference type="AlphaFoldDB" id="A0A9W7X928"/>
<accession>A0A9W7X928</accession>
<dbReference type="Proteomes" id="UP001164776">
    <property type="component" value="Unassembled WGS sequence"/>
</dbReference>
<evidence type="ECO:0000259" key="2">
    <source>
        <dbReference type="Pfam" id="PF14714"/>
    </source>
</evidence>
<protein>
    <recommendedName>
        <fullName evidence="2">GTPase Der C-terminal KH-domain-like domain-containing protein</fullName>
    </recommendedName>
</protein>
<dbReference type="InterPro" id="IPR032859">
    <property type="entry name" value="KH_dom-like"/>
</dbReference>
<dbReference type="PANTHER" id="PTHR43834">
    <property type="entry name" value="GTPASE DER"/>
    <property type="match status" value="1"/>
</dbReference>
<evidence type="ECO:0000313" key="3">
    <source>
        <dbReference type="EMBL" id="KAJ1255598.1"/>
    </source>
</evidence>
<evidence type="ECO:0000313" key="4">
    <source>
        <dbReference type="Proteomes" id="UP001164776"/>
    </source>
</evidence>
<evidence type="ECO:0000256" key="1">
    <source>
        <dbReference type="SAM" id="MobiDB-lite"/>
    </source>
</evidence>
<sequence>MSVCHVGPTTQAAIGPPTFVLFVNDAKLFPDTYRHYMEKKLRPEAGFPGTPIRLLWRSRRWPDKPGKSVDSRIQNPGAPSRMVLAT</sequence>
<dbReference type="Gene3D" id="3.30.300.20">
    <property type="match status" value="1"/>
</dbReference>
<dbReference type="InterPro" id="IPR015946">
    <property type="entry name" value="KH_dom-like_a/b"/>
</dbReference>